<reference evidence="5 6" key="1">
    <citation type="journal article" date="2016" name="Mol. Biol. Evol.">
        <title>Comparative Genomics of Early-Diverging Mushroom-Forming Fungi Provides Insights into the Origins of Lignocellulose Decay Capabilities.</title>
        <authorList>
            <person name="Nagy L.G."/>
            <person name="Riley R."/>
            <person name="Tritt A."/>
            <person name="Adam C."/>
            <person name="Daum C."/>
            <person name="Floudas D."/>
            <person name="Sun H."/>
            <person name="Yadav J.S."/>
            <person name="Pangilinan J."/>
            <person name="Larsson K.H."/>
            <person name="Matsuura K."/>
            <person name="Barry K."/>
            <person name="Labutti K."/>
            <person name="Kuo R."/>
            <person name="Ohm R.A."/>
            <person name="Bhattacharya S.S."/>
            <person name="Shirouzu T."/>
            <person name="Yoshinaga Y."/>
            <person name="Martin F.M."/>
            <person name="Grigoriev I.V."/>
            <person name="Hibbett D.S."/>
        </authorList>
    </citation>
    <scope>NUCLEOTIDE SEQUENCE [LARGE SCALE GENOMIC DNA]</scope>
    <source>
        <strain evidence="5 6">HHB12029</strain>
    </source>
</reference>
<dbReference type="CDD" id="cd05471">
    <property type="entry name" value="pepsin_like"/>
    <property type="match status" value="1"/>
</dbReference>
<evidence type="ECO:0000259" key="4">
    <source>
        <dbReference type="PROSITE" id="PS51767"/>
    </source>
</evidence>
<evidence type="ECO:0000256" key="3">
    <source>
        <dbReference type="SAM" id="SignalP"/>
    </source>
</evidence>
<organism evidence="5 6">
    <name type="scientific">Exidia glandulosa HHB12029</name>
    <dbReference type="NCBI Taxonomy" id="1314781"/>
    <lineage>
        <taxon>Eukaryota</taxon>
        <taxon>Fungi</taxon>
        <taxon>Dikarya</taxon>
        <taxon>Basidiomycota</taxon>
        <taxon>Agaricomycotina</taxon>
        <taxon>Agaricomycetes</taxon>
        <taxon>Auriculariales</taxon>
        <taxon>Exidiaceae</taxon>
        <taxon>Exidia</taxon>
    </lineage>
</organism>
<gene>
    <name evidence="5" type="ORF">EXIGLDRAFT_781183</name>
</gene>
<evidence type="ECO:0000313" key="6">
    <source>
        <dbReference type="Proteomes" id="UP000077266"/>
    </source>
</evidence>
<dbReference type="InterPro" id="IPR033121">
    <property type="entry name" value="PEPTIDASE_A1"/>
</dbReference>
<keyword evidence="5" id="KW-0378">Hydrolase</keyword>
<dbReference type="EMBL" id="KV426501">
    <property type="protein sequence ID" value="KZV80264.1"/>
    <property type="molecule type" value="Genomic_DNA"/>
</dbReference>
<feature type="active site" evidence="2">
    <location>
        <position position="86"/>
    </location>
</feature>
<dbReference type="Proteomes" id="UP000077266">
    <property type="component" value="Unassembled WGS sequence"/>
</dbReference>
<dbReference type="PRINTS" id="PR00792">
    <property type="entry name" value="PEPSIN"/>
</dbReference>
<feature type="active site" evidence="2">
    <location>
        <position position="261"/>
    </location>
</feature>
<dbReference type="InterPro" id="IPR001461">
    <property type="entry name" value="Aspartic_peptidase_A1"/>
</dbReference>
<feature type="signal peptide" evidence="3">
    <location>
        <begin position="1"/>
        <end position="19"/>
    </location>
</feature>
<keyword evidence="6" id="KW-1185">Reference proteome</keyword>
<keyword evidence="3" id="KW-0732">Signal</keyword>
<accession>A0A165BBK6</accession>
<sequence>MLLALLPLLFLAVTVSADAKSLIVPLTRKATGSLQGLAKQERLRFGGKAYSPARRAVPAKYSLWAFYATIGIGSPVSAVNYDLVIDTGSANTWVGAGKTYKQTSTSEATGSKVHVSWADNTLYMTGKEYIDMVNITSDLVIKYQAIGVASDTAGFHGYDGVLGLGPVSLTDGTTSGKHEIPTVTDTLFKEGTISANTVSLALAPATNGGSITFGAVDGSLYVGNLTWAPITSTYPANGYWGLDASIAYGGRTLLNSVGAIDTGSSFIHFPTDVFNKYRSATGAVLDSATSLLRVTSAQYDALQPLDFVIAGQTFSLTANGQIWPRSLNTAIGGTTSKIYLVVTDSGKTSGKGLDIIFGLSFLERFFTAYDTAAGRIGLAQTTFTNATTN</sequence>
<evidence type="ECO:0000256" key="1">
    <source>
        <dbReference type="ARBA" id="ARBA00007447"/>
    </source>
</evidence>
<name>A0A165BBK6_EXIGL</name>
<keyword evidence="5" id="KW-0645">Protease</keyword>
<feature type="chain" id="PRO_5007855573" evidence="3">
    <location>
        <begin position="20"/>
        <end position="389"/>
    </location>
</feature>
<protein>
    <submittedName>
        <fullName evidence="5">Aspartic protease</fullName>
    </submittedName>
</protein>
<dbReference type="InterPro" id="IPR034164">
    <property type="entry name" value="Pepsin-like_dom"/>
</dbReference>
<dbReference type="InterPro" id="IPR021109">
    <property type="entry name" value="Peptidase_aspartic_dom_sf"/>
</dbReference>
<dbReference type="GO" id="GO:0004190">
    <property type="term" value="F:aspartic-type endopeptidase activity"/>
    <property type="evidence" value="ECO:0007669"/>
    <property type="project" value="InterPro"/>
</dbReference>
<evidence type="ECO:0000313" key="5">
    <source>
        <dbReference type="EMBL" id="KZV80264.1"/>
    </source>
</evidence>
<dbReference type="PROSITE" id="PS51767">
    <property type="entry name" value="PEPTIDASE_A1"/>
    <property type="match status" value="1"/>
</dbReference>
<dbReference type="GO" id="GO:0006508">
    <property type="term" value="P:proteolysis"/>
    <property type="evidence" value="ECO:0007669"/>
    <property type="project" value="UniProtKB-KW"/>
</dbReference>
<dbReference type="Pfam" id="PF00026">
    <property type="entry name" value="Asp"/>
    <property type="match status" value="1"/>
</dbReference>
<evidence type="ECO:0000256" key="2">
    <source>
        <dbReference type="PIRSR" id="PIRSR601461-1"/>
    </source>
</evidence>
<feature type="domain" description="Peptidase A1" evidence="4">
    <location>
        <begin position="66"/>
        <end position="379"/>
    </location>
</feature>
<dbReference type="PANTHER" id="PTHR47966:SF74">
    <property type="entry name" value="AGR407CP"/>
    <property type="match status" value="1"/>
</dbReference>
<comment type="similarity">
    <text evidence="1">Belongs to the peptidase A1 family.</text>
</comment>
<dbReference type="Gene3D" id="2.40.70.10">
    <property type="entry name" value="Acid Proteases"/>
    <property type="match status" value="2"/>
</dbReference>
<dbReference type="AlphaFoldDB" id="A0A165BBK6"/>
<dbReference type="InParanoid" id="A0A165BBK6"/>
<dbReference type="PANTHER" id="PTHR47966">
    <property type="entry name" value="BETA-SITE APP-CLEAVING ENZYME, ISOFORM A-RELATED"/>
    <property type="match status" value="1"/>
</dbReference>
<dbReference type="OrthoDB" id="660550at2759"/>
<dbReference type="SUPFAM" id="SSF50630">
    <property type="entry name" value="Acid proteases"/>
    <property type="match status" value="1"/>
</dbReference>
<proteinExistence type="inferred from homology"/>
<dbReference type="FunCoup" id="A0A165BBK6">
    <property type="interactions" value="62"/>
</dbReference>